<dbReference type="InterPro" id="IPR007182">
    <property type="entry name" value="MnhB"/>
</dbReference>
<dbReference type="EMBL" id="JAUQUB010000001">
    <property type="protein sequence ID" value="MDO7881235.1"/>
    <property type="molecule type" value="Genomic_DNA"/>
</dbReference>
<dbReference type="InterPro" id="IPR001750">
    <property type="entry name" value="ND/Mrp_TM"/>
</dbReference>
<evidence type="ECO:0000256" key="1">
    <source>
        <dbReference type="ARBA" id="ARBA00004651"/>
    </source>
</evidence>
<feature type="transmembrane region" description="Helical" evidence="10">
    <location>
        <begin position="407"/>
        <end position="429"/>
    </location>
</feature>
<feature type="domain" description="MrpA C-terminal/MbhE" evidence="15">
    <location>
        <begin position="679"/>
        <end position="757"/>
    </location>
</feature>
<feature type="transmembrane region" description="Helical" evidence="10">
    <location>
        <begin position="202"/>
        <end position="227"/>
    </location>
</feature>
<dbReference type="PANTHER" id="PTHR43373:SF1">
    <property type="entry name" value="NA(+)_H(+) ANTIPORTER SUBUNIT A"/>
    <property type="match status" value="1"/>
</dbReference>
<keyword evidence="6 10" id="KW-1133">Transmembrane helix</keyword>
<gene>
    <name evidence="16" type="ORF">Q5716_03235</name>
</gene>
<feature type="domain" description="Na+/H+ antiporter MnhB subunit-related protein" evidence="13">
    <location>
        <begin position="810"/>
        <end position="932"/>
    </location>
</feature>
<evidence type="ECO:0000259" key="14">
    <source>
        <dbReference type="Pfam" id="PF13244"/>
    </source>
</evidence>
<feature type="domain" description="NADH-Ubiquinone oxidoreductase (complex I) chain 5 N-terminal" evidence="12">
    <location>
        <begin position="63"/>
        <end position="108"/>
    </location>
</feature>
<feature type="transmembrane region" description="Helical" evidence="10">
    <location>
        <begin position="129"/>
        <end position="146"/>
    </location>
</feature>
<dbReference type="InterPro" id="IPR050616">
    <property type="entry name" value="CPA3_Na-H_Antiporter_A"/>
</dbReference>
<feature type="transmembrane region" description="Helical" evidence="10">
    <location>
        <begin position="644"/>
        <end position="663"/>
    </location>
</feature>
<evidence type="ECO:0000256" key="8">
    <source>
        <dbReference type="ARBA" id="ARBA00023136"/>
    </source>
</evidence>
<comment type="caution">
    <text evidence="16">The sequence shown here is derived from an EMBL/GenBank/DDBJ whole genome shotgun (WGS) entry which is preliminary data.</text>
</comment>
<evidence type="ECO:0000256" key="3">
    <source>
        <dbReference type="ARBA" id="ARBA00022449"/>
    </source>
</evidence>
<feature type="transmembrane region" description="Helical" evidence="10">
    <location>
        <begin position="75"/>
        <end position="98"/>
    </location>
</feature>
<evidence type="ECO:0000256" key="6">
    <source>
        <dbReference type="ARBA" id="ARBA00022989"/>
    </source>
</evidence>
<proteinExistence type="predicted"/>
<keyword evidence="7" id="KW-0406">Ion transport</keyword>
<evidence type="ECO:0000259" key="11">
    <source>
        <dbReference type="Pfam" id="PF00361"/>
    </source>
</evidence>
<evidence type="ECO:0000256" key="2">
    <source>
        <dbReference type="ARBA" id="ARBA00022448"/>
    </source>
</evidence>
<comment type="subcellular location">
    <subcellularLocation>
        <location evidence="1">Cell membrane</location>
        <topology evidence="1">Multi-pass membrane protein</topology>
    </subcellularLocation>
    <subcellularLocation>
        <location evidence="9">Membrane</location>
        <topology evidence="9">Multi-pass membrane protein</topology>
    </subcellularLocation>
</comment>
<feature type="transmembrane region" description="Helical" evidence="10">
    <location>
        <begin position="808"/>
        <end position="829"/>
    </location>
</feature>
<protein>
    <submittedName>
        <fullName evidence="16">Na+/H+ antiporter subunit A</fullName>
    </submittedName>
</protein>
<dbReference type="InterPro" id="IPR025383">
    <property type="entry name" value="MrpA_C/MbhD"/>
</dbReference>
<feature type="transmembrane region" description="Helical" evidence="10">
    <location>
        <begin position="683"/>
        <end position="703"/>
    </location>
</feature>
<keyword evidence="8 10" id="KW-0472">Membrane</keyword>
<dbReference type="Pfam" id="PF13244">
    <property type="entry name" value="MbhD"/>
    <property type="match status" value="1"/>
</dbReference>
<feature type="transmembrane region" description="Helical" evidence="10">
    <location>
        <begin position="294"/>
        <end position="313"/>
    </location>
</feature>
<dbReference type="RefSeq" id="WP_305001650.1">
    <property type="nucleotide sequence ID" value="NZ_JAUQUB010000001.1"/>
</dbReference>
<dbReference type="Pfam" id="PF00361">
    <property type="entry name" value="Proton_antipo_M"/>
    <property type="match status" value="1"/>
</dbReference>
<evidence type="ECO:0000256" key="5">
    <source>
        <dbReference type="ARBA" id="ARBA00022692"/>
    </source>
</evidence>
<dbReference type="Pfam" id="PF00662">
    <property type="entry name" value="Proton_antipo_N"/>
    <property type="match status" value="1"/>
</dbReference>
<evidence type="ECO:0000313" key="16">
    <source>
        <dbReference type="EMBL" id="MDO7881235.1"/>
    </source>
</evidence>
<keyword evidence="2" id="KW-0813">Transport</keyword>
<dbReference type="PRINTS" id="PR01434">
    <property type="entry name" value="NADHDHGNASE5"/>
</dbReference>
<evidence type="ECO:0000256" key="9">
    <source>
        <dbReference type="RuleBase" id="RU000320"/>
    </source>
</evidence>
<evidence type="ECO:0000259" key="12">
    <source>
        <dbReference type="Pfam" id="PF00662"/>
    </source>
</evidence>
<feature type="domain" description="NADH:quinone oxidoreductase/Mrp antiporter transmembrane" evidence="11">
    <location>
        <begin position="125"/>
        <end position="399"/>
    </location>
</feature>
<feature type="transmembrane region" description="Helical" evidence="10">
    <location>
        <begin position="595"/>
        <end position="614"/>
    </location>
</feature>
<feature type="transmembrane region" description="Helical" evidence="10">
    <location>
        <begin position="621"/>
        <end position="638"/>
    </location>
</feature>
<organism evidence="16 17">
    <name type="scientific">Antiquaquibacter soli</name>
    <dbReference type="NCBI Taxonomy" id="3064523"/>
    <lineage>
        <taxon>Bacteria</taxon>
        <taxon>Bacillati</taxon>
        <taxon>Actinomycetota</taxon>
        <taxon>Actinomycetes</taxon>
        <taxon>Micrococcales</taxon>
        <taxon>Microbacteriaceae</taxon>
        <taxon>Antiquaquibacter</taxon>
    </lineage>
</organism>
<name>A0ABT9BJN8_9MICO</name>
<reference evidence="16 17" key="1">
    <citation type="submission" date="2023-07" db="EMBL/GenBank/DDBJ databases">
        <title>Protaetiibacter sp. nov WY-16 isolated from soil.</title>
        <authorList>
            <person name="Liu B."/>
            <person name="Wan Y."/>
        </authorList>
    </citation>
    <scope>NUCLEOTIDE SEQUENCE [LARGE SCALE GENOMIC DNA]</scope>
    <source>
        <strain evidence="16 17">WY-16</strain>
    </source>
</reference>
<feature type="transmembrane region" description="Helical" evidence="10">
    <location>
        <begin position="364"/>
        <end position="387"/>
    </location>
</feature>
<dbReference type="Gene3D" id="1.20.120.1200">
    <property type="entry name" value="NADH-ubiquinone/plastoquinone oxidoreductase chain 6, subunit NuoJ"/>
    <property type="match status" value="1"/>
</dbReference>
<feature type="transmembrane region" description="Helical" evidence="10">
    <location>
        <begin position="913"/>
        <end position="935"/>
    </location>
</feature>
<dbReference type="PANTHER" id="PTHR43373">
    <property type="entry name" value="NA(+)/H(+) ANTIPORTER SUBUNIT"/>
    <property type="match status" value="1"/>
</dbReference>
<keyword evidence="5 9" id="KW-0812">Transmembrane</keyword>
<evidence type="ECO:0000256" key="10">
    <source>
        <dbReference type="SAM" id="Phobius"/>
    </source>
</evidence>
<accession>A0ABT9BJN8</accession>
<dbReference type="Pfam" id="PF20501">
    <property type="entry name" value="MbhE"/>
    <property type="match status" value="1"/>
</dbReference>
<feature type="transmembrane region" description="Helical" evidence="10">
    <location>
        <begin position="270"/>
        <end position="287"/>
    </location>
</feature>
<feature type="domain" description="MrpA C-terminal/MbhD" evidence="14">
    <location>
        <begin position="603"/>
        <end position="667"/>
    </location>
</feature>
<dbReference type="InterPro" id="IPR001516">
    <property type="entry name" value="Proton_antipo_N"/>
</dbReference>
<feature type="transmembrane region" description="Helical" evidence="10">
    <location>
        <begin position="743"/>
        <end position="761"/>
    </location>
</feature>
<feature type="transmembrane region" description="Helical" evidence="10">
    <location>
        <begin position="105"/>
        <end position="123"/>
    </location>
</feature>
<sequence>MIFLLVAFGLGSLLVAALTRWLGTRVFLVAAIVPTASFAWALAQSPAVLGGRVVEESFSWIPQLGLTLDVRLDTLSWVMALVVSGVGALVMVYCVRYFGDDEPSLGRFAGVLLAFAGSMFGLVVADDVFLLFILWEATSVFSYLLIGHRTASKASRGAALQALLVTTFGGLVMLVGLVILSVNAGTTSLSAIIGGADAAQPATVVAVFLVLVGALSKSAVFPFHFWLPAAMAAPTPVSAYLHAAAMVKAGVYLIARLAPGFADVPGWRESLVVLGVATMLLGGWTALKQNDLKLVLAYGTVSQLGFLTVVMGFGTRDAALAGLALLLAHALYKSTLFLVVGIIDHRTGTRDLRRLSGLGREMPVVSTVTALALASMVGLPPLLGFVAKEAVLTSLLDGALELGAIGWVALGGVVLGSVLTVAYAGRFFWGAFWSKAGVDPVRREREHPDFLVSPVLLAASGLALGLLAPLVDGWLGGYAAEFGEVEHPYHLALWHGLEPALGLSALTIALGAVVFAARARLAVTQDALSLRFSAAEGYGLTMRSIDRLAARTTSLTQRGSLPFYLGVVFLVFGGAVTAALVLNRSWPSEVRLWDYPGQLAIGAFMVVAAVAAVRATKRFQAVVLVGITGFGMSALFALQGAPDLALTQILVEVVTLIAFVLVLRRLPARLGEKHGSTHRLVRAAIGIGVGVLMAVVAVVSLGARNDLPISLEWPELAYEGAHGLNVVNVALVDLRGWDTMGELSVIIAAATGVASLIFISTRTDNLPRVPRKAARKDLRARLTADRDQQERTSWLLAGRTLAARNRSILLEVVVRLIFHALIVVSLYVLLVGHNAPGGGFAGGLVAGMALVARYLAGGRVELGAAAPIDAGKLLGAGLLLAAGTALTPLFFGVDALTSTWFTIELGPLGSLDFVTSTVFDIGVYLVVIGLVLDVLRSLGAEVDRQQEEEAGVSS</sequence>
<evidence type="ECO:0000256" key="4">
    <source>
        <dbReference type="ARBA" id="ARBA00022475"/>
    </source>
</evidence>
<dbReference type="InterPro" id="IPR042106">
    <property type="entry name" value="Nuo/plastoQ_OxRdtase_6_NuoJ"/>
</dbReference>
<evidence type="ECO:0000259" key="13">
    <source>
        <dbReference type="Pfam" id="PF04039"/>
    </source>
</evidence>
<dbReference type="InterPro" id="IPR046806">
    <property type="entry name" value="MrpA_C/MbhE"/>
</dbReference>
<feature type="transmembrane region" description="Helical" evidence="10">
    <location>
        <begin position="561"/>
        <end position="583"/>
    </location>
</feature>
<dbReference type="Pfam" id="PF04039">
    <property type="entry name" value="MnhB"/>
    <property type="match status" value="1"/>
</dbReference>
<keyword evidence="17" id="KW-1185">Reference proteome</keyword>
<feature type="transmembrane region" description="Helical" evidence="10">
    <location>
        <begin position="319"/>
        <end position="343"/>
    </location>
</feature>
<feature type="transmembrane region" description="Helical" evidence="10">
    <location>
        <begin position="450"/>
        <end position="471"/>
    </location>
</feature>
<evidence type="ECO:0000313" key="17">
    <source>
        <dbReference type="Proteomes" id="UP001241072"/>
    </source>
</evidence>
<keyword evidence="4" id="KW-1003">Cell membrane</keyword>
<evidence type="ECO:0000259" key="15">
    <source>
        <dbReference type="Pfam" id="PF20501"/>
    </source>
</evidence>
<feature type="transmembrane region" description="Helical" evidence="10">
    <location>
        <begin position="835"/>
        <end position="852"/>
    </location>
</feature>
<evidence type="ECO:0000256" key="7">
    <source>
        <dbReference type="ARBA" id="ARBA00023065"/>
    </source>
</evidence>
<feature type="transmembrane region" description="Helical" evidence="10">
    <location>
        <begin position="873"/>
        <end position="893"/>
    </location>
</feature>
<feature type="transmembrane region" description="Helical" evidence="10">
    <location>
        <begin position="491"/>
        <end position="517"/>
    </location>
</feature>
<dbReference type="NCBIfam" id="NF009284">
    <property type="entry name" value="PRK12644.1"/>
    <property type="match status" value="1"/>
</dbReference>
<keyword evidence="3" id="KW-0050">Antiport</keyword>
<feature type="transmembrane region" description="Helical" evidence="10">
    <location>
        <begin position="158"/>
        <end position="182"/>
    </location>
</feature>
<dbReference type="Proteomes" id="UP001241072">
    <property type="component" value="Unassembled WGS sequence"/>
</dbReference>